<dbReference type="EMBL" id="MK072288">
    <property type="protein sequence ID" value="AYV81621.1"/>
    <property type="molecule type" value="Genomic_DNA"/>
</dbReference>
<evidence type="ECO:0000259" key="4">
    <source>
        <dbReference type="PROSITE" id="PS50145"/>
    </source>
</evidence>
<evidence type="ECO:0000256" key="2">
    <source>
        <dbReference type="ARBA" id="ARBA00022771"/>
    </source>
</evidence>
<dbReference type="InterPro" id="IPR013083">
    <property type="entry name" value="Znf_RING/FYVE/PHD"/>
</dbReference>
<sequence>MIKCTHCEEYSADCQSEIIKHEIKCRMYYSNVCQFGTDEKIIRHDVGCFLFKYTCPDCKTVVDYQHYAGHFAACPERIIRCSYCGHKCSRVNMPEHRASCEKQKRNCAYCNTIVTNKDYEYHFLDCQEESAAQYDTFVKLLGKGFINGFIQKGIELLSQDKEYKGYRTDTENEQKAFDTYCVRRALAEKIDNN</sequence>
<keyword evidence="2" id="KW-0863">Zinc-finger</keyword>
<evidence type="ECO:0000256" key="1">
    <source>
        <dbReference type="ARBA" id="ARBA00022723"/>
    </source>
</evidence>
<proteinExistence type="predicted"/>
<dbReference type="InterPro" id="IPR001293">
    <property type="entry name" value="Znf_TRAF"/>
</dbReference>
<feature type="domain" description="TRAF-type" evidence="4">
    <location>
        <begin position="70"/>
        <end position="120"/>
    </location>
</feature>
<name>A0A3G5A5U7_9VIRU</name>
<protein>
    <recommendedName>
        <fullName evidence="4">TRAF-type domain-containing protein</fullName>
    </recommendedName>
</protein>
<dbReference type="PROSITE" id="PS50145">
    <property type="entry name" value="ZF_TRAF"/>
    <property type="match status" value="1"/>
</dbReference>
<evidence type="ECO:0000313" key="5">
    <source>
        <dbReference type="EMBL" id="AYV81621.1"/>
    </source>
</evidence>
<keyword evidence="3" id="KW-0862">Zinc</keyword>
<accession>A0A3G5A5U7</accession>
<dbReference type="Gene3D" id="3.30.40.10">
    <property type="entry name" value="Zinc/RING finger domain, C3HC4 (zinc finger)"/>
    <property type="match status" value="1"/>
</dbReference>
<reference evidence="5" key="1">
    <citation type="submission" date="2018-10" db="EMBL/GenBank/DDBJ databases">
        <title>Hidden diversity of soil giant viruses.</title>
        <authorList>
            <person name="Schulz F."/>
            <person name="Alteio L."/>
            <person name="Goudeau D."/>
            <person name="Ryan E.M."/>
            <person name="Malmstrom R.R."/>
            <person name="Blanchard J."/>
            <person name="Woyke T."/>
        </authorList>
    </citation>
    <scope>NUCLEOTIDE SEQUENCE</scope>
    <source>
        <strain evidence="5">HAV1</strain>
    </source>
</reference>
<keyword evidence="1" id="KW-0479">Metal-binding</keyword>
<evidence type="ECO:0000256" key="3">
    <source>
        <dbReference type="ARBA" id="ARBA00022833"/>
    </source>
</evidence>
<dbReference type="GO" id="GO:0008270">
    <property type="term" value="F:zinc ion binding"/>
    <property type="evidence" value="ECO:0007669"/>
    <property type="project" value="UniProtKB-KW"/>
</dbReference>
<organism evidence="5">
    <name type="scientific">Harvfovirus sp</name>
    <dbReference type="NCBI Taxonomy" id="2487768"/>
    <lineage>
        <taxon>Viruses</taxon>
        <taxon>Varidnaviria</taxon>
        <taxon>Bamfordvirae</taxon>
        <taxon>Nucleocytoviricota</taxon>
        <taxon>Megaviricetes</taxon>
        <taxon>Imitervirales</taxon>
        <taxon>Mimiviridae</taxon>
        <taxon>Klosneuvirinae</taxon>
    </lineage>
</organism>
<gene>
    <name evidence="5" type="ORF">Harvfovirus46_4</name>
</gene>